<dbReference type="Gene3D" id="3.30.420.10">
    <property type="entry name" value="Ribonuclease H-like superfamily/Ribonuclease H"/>
    <property type="match status" value="1"/>
</dbReference>
<feature type="transmembrane region" description="Helical" evidence="1">
    <location>
        <begin position="63"/>
        <end position="84"/>
    </location>
</feature>
<evidence type="ECO:0000313" key="3">
    <source>
        <dbReference type="Proteomes" id="UP000824890"/>
    </source>
</evidence>
<keyword evidence="1" id="KW-0812">Transmembrane</keyword>
<accession>A0ABQ8ACG0</accession>
<keyword evidence="1" id="KW-0472">Membrane</keyword>
<organism evidence="2 3">
    <name type="scientific">Brassica napus</name>
    <name type="common">Rape</name>
    <dbReference type="NCBI Taxonomy" id="3708"/>
    <lineage>
        <taxon>Eukaryota</taxon>
        <taxon>Viridiplantae</taxon>
        <taxon>Streptophyta</taxon>
        <taxon>Embryophyta</taxon>
        <taxon>Tracheophyta</taxon>
        <taxon>Spermatophyta</taxon>
        <taxon>Magnoliopsida</taxon>
        <taxon>eudicotyledons</taxon>
        <taxon>Gunneridae</taxon>
        <taxon>Pentapetalae</taxon>
        <taxon>rosids</taxon>
        <taxon>malvids</taxon>
        <taxon>Brassicales</taxon>
        <taxon>Brassicaceae</taxon>
        <taxon>Brassiceae</taxon>
        <taxon>Brassica</taxon>
    </lineage>
</organism>
<evidence type="ECO:0000256" key="1">
    <source>
        <dbReference type="SAM" id="Phobius"/>
    </source>
</evidence>
<dbReference type="InterPro" id="IPR036397">
    <property type="entry name" value="RNaseH_sf"/>
</dbReference>
<dbReference type="EMBL" id="JAGKQM010000013">
    <property type="protein sequence ID" value="KAH0890191.1"/>
    <property type="molecule type" value="Genomic_DNA"/>
</dbReference>
<keyword evidence="1" id="KW-1133">Transmembrane helix</keyword>
<sequence length="124" mass="14081">CPSGEVDKILEIAKSINQVSGDLKTTTPHRQVEEEVIKFVKKHVVASLIVCVSQKYMPNLAALLSHVLVDVNVYILNVFCGLSINKNRAPAMKKNHRAMDDIRESIKELKYYKETIFKANKARR</sequence>
<dbReference type="SUPFAM" id="SSF53098">
    <property type="entry name" value="Ribonuclease H-like"/>
    <property type="match status" value="1"/>
</dbReference>
<comment type="caution">
    <text evidence="2">The sequence shown here is derived from an EMBL/GenBank/DDBJ whole genome shotgun (WGS) entry which is preliminary data.</text>
</comment>
<protein>
    <submittedName>
        <fullName evidence="2">Uncharacterized protein</fullName>
    </submittedName>
</protein>
<keyword evidence="3" id="KW-1185">Reference proteome</keyword>
<feature type="non-terminal residue" evidence="2">
    <location>
        <position position="1"/>
    </location>
</feature>
<reference evidence="2 3" key="1">
    <citation type="submission" date="2021-05" db="EMBL/GenBank/DDBJ databases">
        <title>Genome Assembly of Synthetic Allotetraploid Brassica napus Reveals Homoeologous Exchanges between Subgenomes.</title>
        <authorList>
            <person name="Davis J.T."/>
        </authorList>
    </citation>
    <scope>NUCLEOTIDE SEQUENCE [LARGE SCALE GENOMIC DNA]</scope>
    <source>
        <strain evidence="3">cv. Da-Ae</strain>
        <tissue evidence="2">Seedling</tissue>
    </source>
</reference>
<dbReference type="InterPro" id="IPR012337">
    <property type="entry name" value="RNaseH-like_sf"/>
</dbReference>
<dbReference type="Proteomes" id="UP000824890">
    <property type="component" value="Unassembled WGS sequence"/>
</dbReference>
<proteinExistence type="predicted"/>
<name>A0ABQ8ACG0_BRANA</name>
<gene>
    <name evidence="2" type="ORF">HID58_052620</name>
</gene>
<evidence type="ECO:0000313" key="2">
    <source>
        <dbReference type="EMBL" id="KAH0890191.1"/>
    </source>
</evidence>